<accession>A0AAN8R134</accession>
<dbReference type="SUPFAM" id="SSF57716">
    <property type="entry name" value="Glucocorticoid receptor-like (DNA-binding domain)"/>
    <property type="match status" value="1"/>
</dbReference>
<keyword evidence="3" id="KW-0677">Repeat</keyword>
<evidence type="ECO:0000256" key="4">
    <source>
        <dbReference type="ARBA" id="ARBA00022771"/>
    </source>
</evidence>
<dbReference type="SMART" id="SM00355">
    <property type="entry name" value="ZnF_C2H2"/>
    <property type="match status" value="4"/>
</dbReference>
<comment type="subcellular location">
    <subcellularLocation>
        <location evidence="1">Nucleus</location>
    </subcellularLocation>
</comment>
<dbReference type="PROSITE" id="PS51915">
    <property type="entry name" value="ZAD"/>
    <property type="match status" value="1"/>
</dbReference>
<keyword evidence="14" id="KW-1185">Reference proteome</keyword>
<dbReference type="FunFam" id="3.30.160.60:FF:001498">
    <property type="entry name" value="Zinc finger protein 404"/>
    <property type="match status" value="1"/>
</dbReference>
<feature type="region of interest" description="Disordered" evidence="10">
    <location>
        <begin position="663"/>
        <end position="684"/>
    </location>
</feature>
<feature type="compositionally biased region" description="Gly residues" evidence="10">
    <location>
        <begin position="796"/>
        <end position="814"/>
    </location>
</feature>
<dbReference type="Pfam" id="PF00096">
    <property type="entry name" value="zf-C2H2"/>
    <property type="match status" value="3"/>
</dbReference>
<feature type="compositionally biased region" description="Polar residues" evidence="10">
    <location>
        <begin position="507"/>
        <end position="516"/>
    </location>
</feature>
<feature type="region of interest" description="Disordered" evidence="10">
    <location>
        <begin position="507"/>
        <end position="582"/>
    </location>
</feature>
<dbReference type="PANTHER" id="PTHR23235">
    <property type="entry name" value="KRUEPPEL-LIKE TRANSCRIPTION FACTOR"/>
    <property type="match status" value="1"/>
</dbReference>
<dbReference type="AlphaFoldDB" id="A0AAN8R134"/>
<feature type="domain" description="C2H2-type" evidence="11">
    <location>
        <begin position="844"/>
        <end position="871"/>
    </location>
</feature>
<dbReference type="SUPFAM" id="SSF57667">
    <property type="entry name" value="beta-beta-alpha zinc fingers"/>
    <property type="match status" value="2"/>
</dbReference>
<feature type="domain" description="C2H2-type" evidence="11">
    <location>
        <begin position="900"/>
        <end position="927"/>
    </location>
</feature>
<evidence type="ECO:0000259" key="11">
    <source>
        <dbReference type="PROSITE" id="PS50157"/>
    </source>
</evidence>
<keyword evidence="4 7" id="KW-0863">Zinc-finger</keyword>
<organism evidence="13 14">
    <name type="scientific">Coregonus suidteri</name>
    <dbReference type="NCBI Taxonomy" id="861788"/>
    <lineage>
        <taxon>Eukaryota</taxon>
        <taxon>Metazoa</taxon>
        <taxon>Chordata</taxon>
        <taxon>Craniata</taxon>
        <taxon>Vertebrata</taxon>
        <taxon>Euteleostomi</taxon>
        <taxon>Actinopterygii</taxon>
        <taxon>Neopterygii</taxon>
        <taxon>Teleostei</taxon>
        <taxon>Protacanthopterygii</taxon>
        <taxon>Salmoniformes</taxon>
        <taxon>Salmonidae</taxon>
        <taxon>Coregoninae</taxon>
        <taxon>Coregonus</taxon>
    </lineage>
</organism>
<feature type="compositionally biased region" description="Acidic residues" evidence="10">
    <location>
        <begin position="175"/>
        <end position="190"/>
    </location>
</feature>
<sequence length="960" mass="107623">MMRPKRTCWVGVCRACGENISHRIYMHNLFSQFEGQCLKPYDYTTALEDLTGPISQDDALPQIICETCRKLLKRYYKSFCDVEKIGSIFRESAQRQRESRSLAWRTLEAQQGKSSITPSPQERMTDACKVTPPDFTVTLVVVPKSENTDEDATPDPNSDSIKHEPAEISVYLEEDMEQEPQSGDDDDDDAAASSKLSQVSVQSKYILSGPMEKLVDNILNGQFFSAAKAIMEVPDLAPLVTKEVLNEVVKECKELTSVPFNSILRQTSPSSLEAFKWDTVFTEWKTTAPTFLRFLESASTSTWVSAMTKERTQRKNFAIGMAGATLLKARCGRMSAPMFRNSLILHQAQKKKCFNRFARLGVCVTRQSMLHLLRRVRASDEVTRTPSAGEDHNYDSVAPRRSTENTDRQEDPEPTVTEKQQETRTSQAEEQLPESGTTESTTPTDIYKMVEETFAEYQAEVTYVKRENEFLRKQLNANRPRKVNLKRGLRQITSIVSVAGAPPKLLQQSVQESSPSMGKEVSQTEDKKQEARTSQGEEQFQESGTTESTPTPTTHCWRKDNDLGPSKTLPQIQPKPLPSLPIPHLLAQPSQPFQITQNQAIVLSHQISPLVIQEIYKSVEDTILEYQEEIALRERENDHLRRRLRDAGIEIWPDRQSMALLEEEDGEHPRREWSPSMGHEERVPILIKEKRELRYSQGEDQLRGHGSCSTPESMFTPPRVSNEYPQDPPHSSNLPQNPSVENREREPGPRSSSRHVKSEGSHRGSSSSSSNSGPQPLATVNPNCSNENNIDIIGVENGGQMGSGSKGRAGGSRGQGSHLSNQGANSTSAAECGKSPLQVHVSSFCCRVCGETFSHVGHLHVHVQVHTREKPYRCGVCGKCCSSSGRLQEHARSHTGEKPYRCQSCGKGFTQMAHLKVHMRIHTGEKPYSCPVCGKCFSRSDKIKRHLQTHSREGTYFSGQ</sequence>
<dbReference type="Proteomes" id="UP001356427">
    <property type="component" value="Unassembled WGS sequence"/>
</dbReference>
<dbReference type="GO" id="GO:0000981">
    <property type="term" value="F:DNA-binding transcription factor activity, RNA polymerase II-specific"/>
    <property type="evidence" value="ECO:0007669"/>
    <property type="project" value="TreeGrafter"/>
</dbReference>
<dbReference type="FunFam" id="3.30.160.60:FF:000912">
    <property type="entry name" value="Zinc finger protein 660"/>
    <property type="match status" value="1"/>
</dbReference>
<feature type="compositionally biased region" description="Low complexity" evidence="10">
    <location>
        <begin position="433"/>
        <end position="444"/>
    </location>
</feature>
<dbReference type="GO" id="GO:0000978">
    <property type="term" value="F:RNA polymerase II cis-regulatory region sequence-specific DNA binding"/>
    <property type="evidence" value="ECO:0007669"/>
    <property type="project" value="TreeGrafter"/>
</dbReference>
<dbReference type="InterPro" id="IPR013087">
    <property type="entry name" value="Znf_C2H2_type"/>
</dbReference>
<dbReference type="GO" id="GO:0008270">
    <property type="term" value="F:zinc ion binding"/>
    <property type="evidence" value="ECO:0007669"/>
    <property type="project" value="UniProtKB-UniRule"/>
</dbReference>
<feature type="compositionally biased region" description="Basic and acidic residues" evidence="10">
    <location>
        <begin position="667"/>
        <end position="684"/>
    </location>
</feature>
<name>A0AAN8R134_9TELE</name>
<reference evidence="13 14" key="1">
    <citation type="submission" date="2021-04" db="EMBL/GenBank/DDBJ databases">
        <authorList>
            <person name="De Guttry C."/>
            <person name="Zahm M."/>
            <person name="Klopp C."/>
            <person name="Cabau C."/>
            <person name="Louis A."/>
            <person name="Berthelot C."/>
            <person name="Parey E."/>
            <person name="Roest Crollius H."/>
            <person name="Montfort J."/>
            <person name="Robinson-Rechavi M."/>
            <person name="Bucao C."/>
            <person name="Bouchez O."/>
            <person name="Gislard M."/>
            <person name="Lluch J."/>
            <person name="Milhes M."/>
            <person name="Lampietro C."/>
            <person name="Lopez Roques C."/>
            <person name="Donnadieu C."/>
            <person name="Braasch I."/>
            <person name="Desvignes T."/>
            <person name="Postlethwait J."/>
            <person name="Bobe J."/>
            <person name="Wedekind C."/>
            <person name="Guiguen Y."/>
        </authorList>
    </citation>
    <scope>NUCLEOTIDE SEQUENCE [LARGE SCALE GENOMIC DNA]</scope>
    <source>
        <strain evidence="13">Cs_M1</strain>
        <tissue evidence="13">Blood</tissue>
    </source>
</reference>
<evidence type="ECO:0000256" key="5">
    <source>
        <dbReference type="ARBA" id="ARBA00022833"/>
    </source>
</evidence>
<protein>
    <submittedName>
        <fullName evidence="13">Uncharacterized protein</fullName>
    </submittedName>
</protein>
<feature type="binding site" evidence="8">
    <location>
        <position position="13"/>
    </location>
    <ligand>
        <name>Zn(2+)</name>
        <dbReference type="ChEBI" id="CHEBI:29105"/>
    </ligand>
</feature>
<feature type="compositionally biased region" description="Basic and acidic residues" evidence="10">
    <location>
        <begin position="522"/>
        <end position="531"/>
    </location>
</feature>
<dbReference type="PROSITE" id="PS50157">
    <property type="entry name" value="ZINC_FINGER_C2H2_2"/>
    <property type="match status" value="4"/>
</dbReference>
<feature type="compositionally biased region" description="Basic and acidic residues" evidence="10">
    <location>
        <begin position="401"/>
        <end position="411"/>
    </location>
</feature>
<gene>
    <name evidence="13" type="ORF">J4Q44_G00099940</name>
</gene>
<feature type="coiled-coil region" evidence="9">
    <location>
        <begin position="616"/>
        <end position="643"/>
    </location>
</feature>
<evidence type="ECO:0000256" key="3">
    <source>
        <dbReference type="ARBA" id="ARBA00022737"/>
    </source>
</evidence>
<feature type="region of interest" description="Disordered" evidence="10">
    <location>
        <begin position="106"/>
        <end position="128"/>
    </location>
</feature>
<feature type="compositionally biased region" description="Low complexity" evidence="10">
    <location>
        <begin position="763"/>
        <end position="773"/>
    </location>
</feature>
<evidence type="ECO:0000259" key="12">
    <source>
        <dbReference type="PROSITE" id="PS51915"/>
    </source>
</evidence>
<feature type="compositionally biased region" description="Polar residues" evidence="10">
    <location>
        <begin position="729"/>
        <end position="740"/>
    </location>
</feature>
<keyword evidence="5 8" id="KW-0862">Zinc</keyword>
<feature type="compositionally biased region" description="Polar residues" evidence="10">
    <location>
        <begin position="818"/>
        <end position="829"/>
    </location>
</feature>
<feature type="compositionally biased region" description="Polar residues" evidence="10">
    <location>
        <begin position="778"/>
        <end position="789"/>
    </location>
</feature>
<feature type="domain" description="C2H2-type" evidence="11">
    <location>
        <begin position="928"/>
        <end position="955"/>
    </location>
</feature>
<evidence type="ECO:0000256" key="9">
    <source>
        <dbReference type="SAM" id="Coils"/>
    </source>
</evidence>
<evidence type="ECO:0000313" key="14">
    <source>
        <dbReference type="Proteomes" id="UP001356427"/>
    </source>
</evidence>
<dbReference type="EMBL" id="JAGTTL010000008">
    <property type="protein sequence ID" value="KAK6318783.1"/>
    <property type="molecule type" value="Genomic_DNA"/>
</dbReference>
<evidence type="ECO:0000256" key="10">
    <source>
        <dbReference type="SAM" id="MobiDB-lite"/>
    </source>
</evidence>
<dbReference type="InterPro" id="IPR036236">
    <property type="entry name" value="Znf_C2H2_sf"/>
</dbReference>
<feature type="region of interest" description="Disordered" evidence="10">
    <location>
        <begin position="142"/>
        <end position="163"/>
    </location>
</feature>
<evidence type="ECO:0000256" key="2">
    <source>
        <dbReference type="ARBA" id="ARBA00022723"/>
    </source>
</evidence>
<feature type="region of interest" description="Disordered" evidence="10">
    <location>
        <begin position="175"/>
        <end position="196"/>
    </location>
</feature>
<dbReference type="FunFam" id="3.30.160.60:FF:000736">
    <property type="entry name" value="Zinc finger protein 423"/>
    <property type="match status" value="1"/>
</dbReference>
<comment type="caution">
    <text evidence="13">The sequence shown here is derived from an EMBL/GenBank/DDBJ whole genome shotgun (WGS) entry which is preliminary data.</text>
</comment>
<feature type="domain" description="ZAD" evidence="12">
    <location>
        <begin position="11"/>
        <end position="92"/>
    </location>
</feature>
<evidence type="ECO:0000256" key="6">
    <source>
        <dbReference type="ARBA" id="ARBA00023242"/>
    </source>
</evidence>
<dbReference type="InterPro" id="IPR012934">
    <property type="entry name" value="Znf_AD"/>
</dbReference>
<dbReference type="PROSITE" id="PS00028">
    <property type="entry name" value="ZINC_FINGER_C2H2_1"/>
    <property type="match status" value="4"/>
</dbReference>
<evidence type="ECO:0000256" key="7">
    <source>
        <dbReference type="PROSITE-ProRule" id="PRU00042"/>
    </source>
</evidence>
<feature type="compositionally biased region" description="Low complexity" evidence="10">
    <location>
        <begin position="542"/>
        <end position="554"/>
    </location>
</feature>
<evidence type="ECO:0000256" key="8">
    <source>
        <dbReference type="PROSITE-ProRule" id="PRU01263"/>
    </source>
</evidence>
<dbReference type="GO" id="GO:0005634">
    <property type="term" value="C:nucleus"/>
    <property type="evidence" value="ECO:0007669"/>
    <property type="project" value="UniProtKB-SubCell"/>
</dbReference>
<dbReference type="PANTHER" id="PTHR23235:SF142">
    <property type="entry name" value="ZINC FINGER PROTEIN 384"/>
    <property type="match status" value="1"/>
</dbReference>
<feature type="compositionally biased region" description="Basic and acidic residues" evidence="10">
    <location>
        <begin position="379"/>
        <end position="394"/>
    </location>
</feature>
<keyword evidence="9" id="KW-0175">Coiled coil</keyword>
<proteinExistence type="predicted"/>
<keyword evidence="2 8" id="KW-0479">Metal-binding</keyword>
<dbReference type="Gene3D" id="3.30.160.60">
    <property type="entry name" value="Classic Zinc Finger"/>
    <property type="match status" value="4"/>
</dbReference>
<feature type="domain" description="C2H2-type" evidence="11">
    <location>
        <begin position="872"/>
        <end position="899"/>
    </location>
</feature>
<evidence type="ECO:0000313" key="13">
    <source>
        <dbReference type="EMBL" id="KAK6318783.1"/>
    </source>
</evidence>
<feature type="compositionally biased region" description="Polar residues" evidence="10">
    <location>
        <begin position="108"/>
        <end position="122"/>
    </location>
</feature>
<feature type="binding site" evidence="8">
    <location>
        <position position="16"/>
    </location>
    <ligand>
        <name>Zn(2+)</name>
        <dbReference type="ChEBI" id="CHEBI:29105"/>
    </ligand>
</feature>
<keyword evidence="6" id="KW-0539">Nucleus</keyword>
<feature type="binding site" evidence="8">
    <location>
        <position position="68"/>
    </location>
    <ligand>
        <name>Zn(2+)</name>
        <dbReference type="ChEBI" id="CHEBI:29105"/>
    </ligand>
</feature>
<feature type="region of interest" description="Disordered" evidence="10">
    <location>
        <begin position="697"/>
        <end position="830"/>
    </location>
</feature>
<feature type="region of interest" description="Disordered" evidence="10">
    <location>
        <begin position="379"/>
        <end position="445"/>
    </location>
</feature>
<evidence type="ECO:0000256" key="1">
    <source>
        <dbReference type="ARBA" id="ARBA00004123"/>
    </source>
</evidence>
<dbReference type="GO" id="GO:0045596">
    <property type="term" value="P:negative regulation of cell differentiation"/>
    <property type="evidence" value="ECO:0007669"/>
    <property type="project" value="UniProtKB-ARBA"/>
</dbReference>
<feature type="binding site" evidence="8">
    <location>
        <position position="65"/>
    </location>
    <ligand>
        <name>Zn(2+)</name>
        <dbReference type="ChEBI" id="CHEBI:29105"/>
    </ligand>
</feature>